<reference evidence="2" key="1">
    <citation type="journal article" date="2013" name="Environ. Microbiol.">
        <title>Microbiota from the distal guts of lean and obese adolescents exhibit partial functional redundancy besides clear differences in community structure.</title>
        <authorList>
            <person name="Ferrer M."/>
            <person name="Ruiz A."/>
            <person name="Lanza F."/>
            <person name="Haange S.B."/>
            <person name="Oberbach A."/>
            <person name="Till H."/>
            <person name="Bargiela R."/>
            <person name="Campoy C."/>
            <person name="Segura M.T."/>
            <person name="Richter M."/>
            <person name="von Bergen M."/>
            <person name="Seifert J."/>
            <person name="Suarez A."/>
        </authorList>
    </citation>
    <scope>NUCLEOTIDE SEQUENCE</scope>
</reference>
<feature type="non-terminal residue" evidence="2">
    <location>
        <position position="71"/>
    </location>
</feature>
<organism evidence="2">
    <name type="scientific">human gut metagenome</name>
    <dbReference type="NCBI Taxonomy" id="408170"/>
    <lineage>
        <taxon>unclassified sequences</taxon>
        <taxon>metagenomes</taxon>
        <taxon>organismal metagenomes</taxon>
    </lineage>
</organism>
<evidence type="ECO:0000259" key="1">
    <source>
        <dbReference type="Pfam" id="PF21645"/>
    </source>
</evidence>
<dbReference type="AlphaFoldDB" id="K1U7P6"/>
<protein>
    <submittedName>
        <fullName evidence="2">DAK2 domain fusion protein YloV</fullName>
    </submittedName>
</protein>
<comment type="caution">
    <text evidence="2">The sequence shown here is derived from an EMBL/GenBank/DDBJ whole genome shotgun (WGS) entry which is preliminary data.</text>
</comment>
<proteinExistence type="predicted"/>
<dbReference type="InterPro" id="IPR048394">
    <property type="entry name" value="FakA-like_M"/>
</dbReference>
<feature type="domain" description="Fatty acid kinase subunit A-like middle" evidence="1">
    <location>
        <begin position="2"/>
        <end position="55"/>
    </location>
</feature>
<dbReference type="EMBL" id="AJWY01002452">
    <property type="protein sequence ID" value="EKC78243.1"/>
    <property type="molecule type" value="Genomic_DNA"/>
</dbReference>
<accession>K1U7P6</accession>
<sequence>MRAFAESNGDSVVCIEDDDVINLHVHTADPGKILSEAIKYGYLTNFKIENMHEQFLARQKQGKSLEKQASA</sequence>
<name>K1U7P6_9ZZZZ</name>
<dbReference type="Pfam" id="PF21645">
    <property type="entry name" value="FakA-like_M"/>
    <property type="match status" value="1"/>
</dbReference>
<gene>
    <name evidence="2" type="ORF">LEA_03709</name>
</gene>
<evidence type="ECO:0000313" key="2">
    <source>
        <dbReference type="EMBL" id="EKC78243.1"/>
    </source>
</evidence>